<feature type="domain" description="Protein kinase" evidence="2">
    <location>
        <begin position="74"/>
        <end position="443"/>
    </location>
</feature>
<dbReference type="AlphaFoldDB" id="A0A7C8MVW1"/>
<reference evidence="3 4" key="1">
    <citation type="submission" date="2019-12" db="EMBL/GenBank/DDBJ databases">
        <title>Draft genome sequence of the ascomycete Xylaria multiplex DSM 110363.</title>
        <authorList>
            <person name="Buettner E."/>
            <person name="Kellner H."/>
        </authorList>
    </citation>
    <scope>NUCLEOTIDE SEQUENCE [LARGE SCALE GENOMIC DNA]</scope>
    <source>
        <strain evidence="3 4">DSM 110363</strain>
    </source>
</reference>
<accession>A0A7C8MVW1</accession>
<dbReference type="InterPro" id="IPR011009">
    <property type="entry name" value="Kinase-like_dom_sf"/>
</dbReference>
<feature type="region of interest" description="Disordered" evidence="1">
    <location>
        <begin position="463"/>
        <end position="503"/>
    </location>
</feature>
<feature type="compositionally biased region" description="Low complexity" evidence="1">
    <location>
        <begin position="622"/>
        <end position="634"/>
    </location>
</feature>
<dbReference type="GO" id="GO:0005524">
    <property type="term" value="F:ATP binding"/>
    <property type="evidence" value="ECO:0007669"/>
    <property type="project" value="InterPro"/>
</dbReference>
<evidence type="ECO:0000313" key="3">
    <source>
        <dbReference type="EMBL" id="KAF2970731.1"/>
    </source>
</evidence>
<comment type="caution">
    <text evidence="3">The sequence shown here is derived from an EMBL/GenBank/DDBJ whole genome shotgun (WGS) entry which is preliminary data.</text>
</comment>
<feature type="compositionally biased region" description="Pro residues" evidence="1">
    <location>
        <begin position="603"/>
        <end position="621"/>
    </location>
</feature>
<name>A0A7C8MVW1_9PEZI</name>
<feature type="compositionally biased region" description="Acidic residues" evidence="1">
    <location>
        <begin position="149"/>
        <end position="160"/>
    </location>
</feature>
<feature type="region of interest" description="Disordered" evidence="1">
    <location>
        <begin position="142"/>
        <end position="184"/>
    </location>
</feature>
<dbReference type="InParanoid" id="A0A7C8MVW1"/>
<feature type="compositionally biased region" description="Pro residues" evidence="1">
    <location>
        <begin position="465"/>
        <end position="480"/>
    </location>
</feature>
<feature type="compositionally biased region" description="Low complexity" evidence="1">
    <location>
        <begin position="649"/>
        <end position="666"/>
    </location>
</feature>
<evidence type="ECO:0000259" key="2">
    <source>
        <dbReference type="PROSITE" id="PS50011"/>
    </source>
</evidence>
<dbReference type="Proteomes" id="UP000481858">
    <property type="component" value="Unassembled WGS sequence"/>
</dbReference>
<proteinExistence type="predicted"/>
<sequence>MSNWTTDSDKWERRDRMRYKNYMALRNYREGRQVDLDDYVDLPKRGTPPEVFYPAVQQYSELFRPTRRDKLDIDKIADFKGWGGNGMAAAFDELDEAGQNVRSVVVKMLFSGDPELMQMETDALRVYRGSEHIVQLLTENDQGSLDSNYNDDDDDDDEESSLSQGNRKRRGKEPAMESKRTRTNQPKLNCFITEMLGNGDLAHFIQRVVQFEERIPNAILWRLFLCLVRMCIGLAYPPSRIDSRKNLPHPIPERIVPEVRPRREVHFDFDPRNIFVGDVIGEGSEHDLTPLLKLGDFGISVEVLPNQSDFYYERLRLRGKIGFLSPEQFCLDWDYIMPDTYTICNHPIAGNFGIHTNIWAVGYVMEDLITLCYPARPPRPMEVTRLPPAGKEKYFTYGAHLGQDRYADVDQDLISLVMRCQAHLPADRPSLGELEQSALHMLTEKGNFGMTDNQILQWVNRILHEPPPNPAGPPPPPPPVEIVGNRPRNPVRPGQRRPLPALPSYRFTPRSSLLFTSAKIGFTNGYLIVIPPGQKPQRRPLADRGWRPEPFAYAGGHAHPSGPPPPAIPPLGPFPQNPFLPYPPPLGQNQQGGYPQGPQPGQGYPPGPLPQNPFLPYPPPLGQNQQGGYLQGPQPGQGPPFAQNPFLYPPFGQNQQGGYPQGPSKK</sequence>
<keyword evidence="4" id="KW-1185">Reference proteome</keyword>
<evidence type="ECO:0000256" key="1">
    <source>
        <dbReference type="SAM" id="MobiDB-lite"/>
    </source>
</evidence>
<organism evidence="3 4">
    <name type="scientific">Xylaria multiplex</name>
    <dbReference type="NCBI Taxonomy" id="323545"/>
    <lineage>
        <taxon>Eukaryota</taxon>
        <taxon>Fungi</taxon>
        <taxon>Dikarya</taxon>
        <taxon>Ascomycota</taxon>
        <taxon>Pezizomycotina</taxon>
        <taxon>Sordariomycetes</taxon>
        <taxon>Xylariomycetidae</taxon>
        <taxon>Xylariales</taxon>
        <taxon>Xylariaceae</taxon>
        <taxon>Xylaria</taxon>
    </lineage>
</organism>
<dbReference type="EMBL" id="WUBL01000019">
    <property type="protein sequence ID" value="KAF2970731.1"/>
    <property type="molecule type" value="Genomic_DNA"/>
</dbReference>
<evidence type="ECO:0000313" key="4">
    <source>
        <dbReference type="Proteomes" id="UP000481858"/>
    </source>
</evidence>
<dbReference type="SMART" id="SM00220">
    <property type="entry name" value="S_TKc"/>
    <property type="match status" value="1"/>
</dbReference>
<gene>
    <name evidence="3" type="ORF">GQX73_g2756</name>
</gene>
<dbReference type="SUPFAM" id="SSF56112">
    <property type="entry name" value="Protein kinase-like (PK-like)"/>
    <property type="match status" value="1"/>
</dbReference>
<dbReference type="OrthoDB" id="4062651at2759"/>
<feature type="region of interest" description="Disordered" evidence="1">
    <location>
        <begin position="528"/>
        <end position="666"/>
    </location>
</feature>
<dbReference type="InterPro" id="IPR000719">
    <property type="entry name" value="Prot_kinase_dom"/>
</dbReference>
<dbReference type="Gene3D" id="1.10.510.10">
    <property type="entry name" value="Transferase(Phosphotransferase) domain 1"/>
    <property type="match status" value="1"/>
</dbReference>
<dbReference type="PROSITE" id="PS50011">
    <property type="entry name" value="PROTEIN_KINASE_DOM"/>
    <property type="match status" value="1"/>
</dbReference>
<protein>
    <recommendedName>
        <fullName evidence="2">Protein kinase domain-containing protein</fullName>
    </recommendedName>
</protein>
<dbReference type="GO" id="GO:0004672">
    <property type="term" value="F:protein kinase activity"/>
    <property type="evidence" value="ECO:0007669"/>
    <property type="project" value="InterPro"/>
</dbReference>
<feature type="compositionally biased region" description="Pro residues" evidence="1">
    <location>
        <begin position="561"/>
        <end position="586"/>
    </location>
</feature>